<sequence>MSGTSYQNRNHDPDSNVVADFATSAKTARDTASEAAPDAARHRIVFELHRLIFSSSALINSYTSRLGLHGKDGEAVLLVWQAELEDKPLTPSNLAMSLHITRAAASYQVERLVEQGLLQRHSDPADRRRTLLGLGKNAADVGHYFTTPLSESMGELFAGRRPREVQLFTEMLGELADALQTWHQGGSR</sequence>
<protein>
    <submittedName>
        <fullName evidence="1">MarR family transcriptional regulator</fullName>
    </submittedName>
</protein>
<dbReference type="PANTHER" id="PTHR33164:SF43">
    <property type="entry name" value="HTH-TYPE TRANSCRIPTIONAL REPRESSOR YETL"/>
    <property type="match status" value="1"/>
</dbReference>
<dbReference type="InterPro" id="IPR000835">
    <property type="entry name" value="HTH_MarR-typ"/>
</dbReference>
<dbReference type="GO" id="GO:0003700">
    <property type="term" value="F:DNA-binding transcription factor activity"/>
    <property type="evidence" value="ECO:0007669"/>
    <property type="project" value="InterPro"/>
</dbReference>
<dbReference type="SMART" id="SM00347">
    <property type="entry name" value="HTH_MARR"/>
    <property type="match status" value="1"/>
</dbReference>
<dbReference type="PANTHER" id="PTHR33164">
    <property type="entry name" value="TRANSCRIPTIONAL REGULATOR, MARR FAMILY"/>
    <property type="match status" value="1"/>
</dbReference>
<dbReference type="AlphaFoldDB" id="A0A2J9KPP1"/>
<dbReference type="Gene3D" id="1.10.10.10">
    <property type="entry name" value="Winged helix-like DNA-binding domain superfamily/Winged helix DNA-binding domain"/>
    <property type="match status" value="1"/>
</dbReference>
<comment type="caution">
    <text evidence="1">The sequence shown here is derived from an EMBL/GenBank/DDBJ whole genome shotgun (WGS) entry which is preliminary data.</text>
</comment>
<dbReference type="InterPro" id="IPR039422">
    <property type="entry name" value="MarR/SlyA-like"/>
</dbReference>
<gene>
    <name evidence="1" type="ORF">HHJ74_10640</name>
</gene>
<dbReference type="InterPro" id="IPR036388">
    <property type="entry name" value="WH-like_DNA-bd_sf"/>
</dbReference>
<dbReference type="InterPro" id="IPR036390">
    <property type="entry name" value="WH_DNA-bd_sf"/>
</dbReference>
<dbReference type="GO" id="GO:0006950">
    <property type="term" value="P:response to stress"/>
    <property type="evidence" value="ECO:0007669"/>
    <property type="project" value="TreeGrafter"/>
</dbReference>
<dbReference type="RefSeq" id="WP_004012997.1">
    <property type="nucleotide sequence ID" value="NZ_CAMPUA010000014.1"/>
</dbReference>
<proteinExistence type="predicted"/>
<organism evidence="1 2">
    <name type="scientific">Mobiluncus mulieris</name>
    <dbReference type="NCBI Taxonomy" id="2052"/>
    <lineage>
        <taxon>Bacteria</taxon>
        <taxon>Bacillati</taxon>
        <taxon>Actinomycetota</taxon>
        <taxon>Actinomycetes</taxon>
        <taxon>Actinomycetales</taxon>
        <taxon>Actinomycetaceae</taxon>
        <taxon>Mobiluncus</taxon>
    </lineage>
</organism>
<evidence type="ECO:0000313" key="1">
    <source>
        <dbReference type="EMBL" id="NMW94124.1"/>
    </source>
</evidence>
<dbReference type="PRINTS" id="PR00598">
    <property type="entry name" value="HTHMARR"/>
</dbReference>
<dbReference type="SUPFAM" id="SSF46785">
    <property type="entry name" value="Winged helix' DNA-binding domain"/>
    <property type="match status" value="1"/>
</dbReference>
<dbReference type="OrthoDB" id="162531at2"/>
<reference evidence="1 2" key="1">
    <citation type="submission" date="2020-04" db="EMBL/GenBank/DDBJ databases">
        <title>Antimicrobial susceptibility and clonality of vaginal-derived multi-drug resistant Mobiluncus isolates in China.</title>
        <authorList>
            <person name="Zhang X."/>
        </authorList>
    </citation>
    <scope>NUCLEOTIDE SEQUENCE [LARGE SCALE GENOMIC DNA]</scope>
    <source>
        <strain evidence="1 2">7</strain>
    </source>
</reference>
<dbReference type="Pfam" id="PF12802">
    <property type="entry name" value="MarR_2"/>
    <property type="match status" value="1"/>
</dbReference>
<evidence type="ECO:0000313" key="2">
    <source>
        <dbReference type="Proteomes" id="UP000582487"/>
    </source>
</evidence>
<dbReference type="EMBL" id="JABCUV010000017">
    <property type="protein sequence ID" value="NMW94124.1"/>
    <property type="molecule type" value="Genomic_DNA"/>
</dbReference>
<accession>A0A2J9KPP1</accession>
<dbReference type="Proteomes" id="UP000582487">
    <property type="component" value="Unassembled WGS sequence"/>
</dbReference>
<dbReference type="PROSITE" id="PS50995">
    <property type="entry name" value="HTH_MARR_2"/>
    <property type="match status" value="1"/>
</dbReference>
<name>A0A2J9KPP1_9ACTO</name>